<protein>
    <submittedName>
        <fullName evidence="1">Uncharacterized protein</fullName>
    </submittedName>
</protein>
<evidence type="ECO:0000313" key="1">
    <source>
        <dbReference type="EMBL" id="QKJ32314.1"/>
    </source>
</evidence>
<name>A0A7D4TRU7_9SPHI</name>
<sequence>MKTAAIFLIIICNIFGMEQKASIKSAHAAPCISLAEAEKVLGEPAVLLNNTTSEKDGIRESNCGYAAKTADPEKHVTGSVYVTVKQYPSAAAAQKAYTDIVVANRMMAGQEKVAIGDEGYYHTDGEHFHLFIFRKDREMAAMKINKITSKTSLPELRKLAEAMAGKRATL</sequence>
<organism evidence="1 2">
    <name type="scientific">Mucilaginibacter mali</name>
    <dbReference type="NCBI Taxonomy" id="2740462"/>
    <lineage>
        <taxon>Bacteria</taxon>
        <taxon>Pseudomonadati</taxon>
        <taxon>Bacteroidota</taxon>
        <taxon>Sphingobacteriia</taxon>
        <taxon>Sphingobacteriales</taxon>
        <taxon>Sphingobacteriaceae</taxon>
        <taxon>Mucilaginibacter</taxon>
    </lineage>
</organism>
<dbReference type="KEGG" id="mmab:HQ865_21980"/>
<dbReference type="EMBL" id="CP054139">
    <property type="protein sequence ID" value="QKJ32314.1"/>
    <property type="molecule type" value="Genomic_DNA"/>
</dbReference>
<reference evidence="1 2" key="1">
    <citation type="submission" date="2020-05" db="EMBL/GenBank/DDBJ databases">
        <title>Mucilaginibacter mali sp. nov.</title>
        <authorList>
            <person name="Kim H.S."/>
            <person name="Lee K.C."/>
            <person name="Suh M.K."/>
            <person name="Kim J.-S."/>
            <person name="Han K.-I."/>
            <person name="Eom M.K."/>
            <person name="Shin Y.K."/>
            <person name="Lee J.-S."/>
        </authorList>
    </citation>
    <scope>NUCLEOTIDE SEQUENCE [LARGE SCALE GENOMIC DNA]</scope>
    <source>
        <strain evidence="1 2">G2-14</strain>
    </source>
</reference>
<keyword evidence="2" id="KW-1185">Reference proteome</keyword>
<evidence type="ECO:0000313" key="2">
    <source>
        <dbReference type="Proteomes" id="UP000505355"/>
    </source>
</evidence>
<dbReference type="RefSeq" id="WP_173416964.1">
    <property type="nucleotide sequence ID" value="NZ_CP054139.1"/>
</dbReference>
<gene>
    <name evidence="1" type="ORF">HQ865_21980</name>
</gene>
<proteinExistence type="predicted"/>
<accession>A0A7D4TRU7</accession>
<dbReference type="Proteomes" id="UP000505355">
    <property type="component" value="Chromosome"/>
</dbReference>
<dbReference type="AlphaFoldDB" id="A0A7D4TRU7"/>